<evidence type="ECO:0000313" key="2">
    <source>
        <dbReference type="Proteomes" id="UP000003022"/>
    </source>
</evidence>
<proteinExistence type="predicted"/>
<evidence type="ECO:0000313" key="1">
    <source>
        <dbReference type="EMBL" id="EGG49534.1"/>
    </source>
</evidence>
<keyword evidence="1" id="KW-0547">Nucleotide-binding</keyword>
<accession>F3NB75</accession>
<sequence>MPRLAFAQSFWDGYDTLDKPVRAGMRKAMAKFQALSVAELNADKGLHLESVEKARDPRMRTIRVTDFWRGVVLAPDDGGSDTFLLVNVLPHRRLHLGGEAPVQREHRDPGPGGA</sequence>
<name>F3NB75_9ACTN</name>
<gene>
    <name evidence="1" type="ORF">SGM_0609</name>
</gene>
<dbReference type="GO" id="GO:0004386">
    <property type="term" value="F:helicase activity"/>
    <property type="evidence" value="ECO:0007669"/>
    <property type="project" value="UniProtKB-KW"/>
</dbReference>
<comment type="caution">
    <text evidence="1">The sequence shown here is derived from an EMBL/GenBank/DDBJ whole genome shotgun (WGS) entry which is preliminary data.</text>
</comment>
<keyword evidence="1" id="KW-0347">Helicase</keyword>
<dbReference type="STRING" id="996637.SGM_0609"/>
<dbReference type="eggNOG" id="COG0210">
    <property type="taxonomic scope" value="Bacteria"/>
</dbReference>
<dbReference type="Proteomes" id="UP000003022">
    <property type="component" value="Unassembled WGS sequence"/>
</dbReference>
<keyword evidence="1" id="KW-0067">ATP-binding</keyword>
<organism evidence="1 2">
    <name type="scientific">Streptomyces griseoaurantiacus M045</name>
    <dbReference type="NCBI Taxonomy" id="996637"/>
    <lineage>
        <taxon>Bacteria</taxon>
        <taxon>Bacillati</taxon>
        <taxon>Actinomycetota</taxon>
        <taxon>Actinomycetes</taxon>
        <taxon>Kitasatosporales</taxon>
        <taxon>Streptomycetaceae</taxon>
        <taxon>Streptomyces</taxon>
        <taxon>Streptomyces aurantiacus group</taxon>
    </lineage>
</organism>
<dbReference type="AlphaFoldDB" id="F3NB75"/>
<dbReference type="EMBL" id="AEYX01000002">
    <property type="protein sequence ID" value="EGG49534.1"/>
    <property type="molecule type" value="Genomic_DNA"/>
</dbReference>
<protein>
    <submittedName>
        <fullName evidence="1">DNA helicase II</fullName>
    </submittedName>
</protein>
<keyword evidence="1" id="KW-0378">Hydrolase</keyword>
<keyword evidence="2" id="KW-1185">Reference proteome</keyword>
<reference evidence="1 2" key="1">
    <citation type="journal article" date="2011" name="J. Bacteriol.">
        <title>Draft genome sequence of the marine bacterium Streptomyces griseoaurantiacus M045, which produces novel manumycin-type antibiotics with a pABA core component.</title>
        <authorList>
            <person name="Li F."/>
            <person name="Jiang P."/>
            <person name="Zheng H."/>
            <person name="Wang S."/>
            <person name="Zhao G."/>
            <person name="Qin S."/>
            <person name="Liu Z."/>
        </authorList>
    </citation>
    <scope>NUCLEOTIDE SEQUENCE [LARGE SCALE GENOMIC DNA]</scope>
    <source>
        <strain evidence="1 2">M045</strain>
    </source>
</reference>